<name>A0ABR7KNE4_9SPHI</name>
<sequence length="247" mass="28297">MKKTLTLWLILIAFYTNAQTPKPKTTIKYQVTFIKNNKKIVDDICELYLTKNESYFYSYGSVENHRVIDAKLQNIIASGGGNIDLTQKELKSNLYPFQIIKKYTLKKAIVVEEIGDQRLGYIKDSLSTKRWNITNQKKMIGSYVCYKAHMKKDTSLITAWFCKDIPISEGPFYFYGLPGLILQASSTMGWNATVLSIYNTTNNNSKNFGNDYILVTEEKIKKAKQNENADFKEGIQSNGDKLEKSKN</sequence>
<dbReference type="RefSeq" id="WP_187070074.1">
    <property type="nucleotide sequence ID" value="NZ_JACRYL010000003.1"/>
</dbReference>
<feature type="signal peptide" evidence="1">
    <location>
        <begin position="1"/>
        <end position="18"/>
    </location>
</feature>
<dbReference type="NCBIfam" id="TIGR01200">
    <property type="entry name" value="GLPGLI"/>
    <property type="match status" value="1"/>
</dbReference>
<proteinExistence type="predicted"/>
<dbReference type="Proteomes" id="UP000652755">
    <property type="component" value="Unassembled WGS sequence"/>
</dbReference>
<protein>
    <submittedName>
        <fullName evidence="2">GLPGLI family protein</fullName>
    </submittedName>
</protein>
<comment type="caution">
    <text evidence="2">The sequence shown here is derived from an EMBL/GenBank/DDBJ whole genome shotgun (WGS) entry which is preliminary data.</text>
</comment>
<gene>
    <name evidence="2" type="ORF">H7U22_04065</name>
</gene>
<accession>A0ABR7KNE4</accession>
<keyword evidence="1" id="KW-0732">Signal</keyword>
<evidence type="ECO:0000256" key="1">
    <source>
        <dbReference type="SAM" id="SignalP"/>
    </source>
</evidence>
<organism evidence="2 3">
    <name type="scientific">Pedobacter fastidiosus</name>
    <dbReference type="NCBI Taxonomy" id="2765361"/>
    <lineage>
        <taxon>Bacteria</taxon>
        <taxon>Pseudomonadati</taxon>
        <taxon>Bacteroidota</taxon>
        <taxon>Sphingobacteriia</taxon>
        <taxon>Sphingobacteriales</taxon>
        <taxon>Sphingobacteriaceae</taxon>
        <taxon>Pedobacter</taxon>
    </lineage>
</organism>
<keyword evidence="3" id="KW-1185">Reference proteome</keyword>
<dbReference type="InterPro" id="IPR005901">
    <property type="entry name" value="GLPGLI"/>
</dbReference>
<dbReference type="EMBL" id="JACRYL010000003">
    <property type="protein sequence ID" value="MBC6109590.1"/>
    <property type="molecule type" value="Genomic_DNA"/>
</dbReference>
<feature type="chain" id="PRO_5046383255" evidence="1">
    <location>
        <begin position="19"/>
        <end position="247"/>
    </location>
</feature>
<evidence type="ECO:0000313" key="3">
    <source>
        <dbReference type="Proteomes" id="UP000652755"/>
    </source>
</evidence>
<evidence type="ECO:0000313" key="2">
    <source>
        <dbReference type="EMBL" id="MBC6109590.1"/>
    </source>
</evidence>
<dbReference type="Pfam" id="PF09697">
    <property type="entry name" value="Porph_ging"/>
    <property type="match status" value="1"/>
</dbReference>
<reference evidence="2 3" key="1">
    <citation type="submission" date="2020-08" db="EMBL/GenBank/DDBJ databases">
        <authorList>
            <person name="Sun Q."/>
            <person name="Inoue M."/>
        </authorList>
    </citation>
    <scope>NUCLEOTIDE SEQUENCE [LARGE SCALE GENOMIC DNA]</scope>
    <source>
        <strain evidence="2 3">CCM 8938</strain>
    </source>
</reference>